<evidence type="ECO:0000313" key="7">
    <source>
        <dbReference type="EMBL" id="WIY23573.1"/>
    </source>
</evidence>
<feature type="transmembrane region" description="Helical" evidence="6">
    <location>
        <begin position="162"/>
        <end position="186"/>
    </location>
</feature>
<feature type="transmembrane region" description="Helical" evidence="6">
    <location>
        <begin position="139"/>
        <end position="156"/>
    </location>
</feature>
<dbReference type="PANTHER" id="PTHR31885:SF6">
    <property type="entry name" value="GH04784P"/>
    <property type="match status" value="1"/>
</dbReference>
<reference evidence="7 8" key="1">
    <citation type="submission" date="2023-06" db="EMBL/GenBank/DDBJ databases">
        <title>Parasedimentitalea psychrophila sp. nov., a psychrophilic bacterium isolated from deep-sea sediment.</title>
        <authorList>
            <person name="Li A."/>
        </authorList>
    </citation>
    <scope>NUCLEOTIDE SEQUENCE [LARGE SCALE GENOMIC DNA]</scope>
    <source>
        <strain evidence="7 8">QS115</strain>
    </source>
</reference>
<keyword evidence="5 6" id="KW-0472">Membrane</keyword>
<organism evidence="7 8">
    <name type="scientific">Parasedimentitalea psychrophila</name>
    <dbReference type="NCBI Taxonomy" id="2997337"/>
    <lineage>
        <taxon>Bacteria</taxon>
        <taxon>Pseudomonadati</taxon>
        <taxon>Pseudomonadota</taxon>
        <taxon>Alphaproteobacteria</taxon>
        <taxon>Rhodobacterales</taxon>
        <taxon>Paracoccaceae</taxon>
        <taxon>Parasedimentitalea</taxon>
    </lineage>
</organism>
<keyword evidence="4 6" id="KW-1133">Transmembrane helix</keyword>
<proteinExistence type="inferred from homology"/>
<evidence type="ECO:0000256" key="1">
    <source>
        <dbReference type="ARBA" id="ARBA00004141"/>
    </source>
</evidence>
<accession>A0A9Y2KW14</accession>
<keyword evidence="8" id="KW-1185">Reference proteome</keyword>
<evidence type="ECO:0000256" key="5">
    <source>
        <dbReference type="ARBA" id="ARBA00023136"/>
    </source>
</evidence>
<dbReference type="Proteomes" id="UP001238334">
    <property type="component" value="Chromosome"/>
</dbReference>
<dbReference type="InterPro" id="IPR012506">
    <property type="entry name" value="TMEM86B-like"/>
</dbReference>
<sequence length="216" mass="22667">MALENILLAAALLCAVAFLWQVRLAQSALRSATKTAAVALLALAASQSAAPPLLILALLACAVGDFCLSRDGEGYFMAGIGAFALGHLGYIALFLGQADSAWARLTEAPQLALMLAMICIGFVMAWLLAPRAGALKGPVLCYIPIILGMGVAALSLPAQGALIWLLPAALSFILSDLLLASEIFLLPKNHPALRVTPYIVWVTYWGAQLGFFVAFA</sequence>
<feature type="transmembrane region" description="Helical" evidence="6">
    <location>
        <begin position="198"/>
        <end position="215"/>
    </location>
</feature>
<dbReference type="GO" id="GO:0016020">
    <property type="term" value="C:membrane"/>
    <property type="evidence" value="ECO:0007669"/>
    <property type="project" value="UniProtKB-SubCell"/>
</dbReference>
<name>A0A9Y2KW14_9RHOB</name>
<comment type="similarity">
    <text evidence="2">Belongs to the TMEM86 family.</text>
</comment>
<evidence type="ECO:0000313" key="8">
    <source>
        <dbReference type="Proteomes" id="UP001238334"/>
    </source>
</evidence>
<keyword evidence="3 6" id="KW-0812">Transmembrane</keyword>
<feature type="transmembrane region" description="Helical" evidence="6">
    <location>
        <begin position="49"/>
        <end position="68"/>
    </location>
</feature>
<dbReference type="KEGG" id="ppso:QPJ95_12995"/>
<feature type="transmembrane region" description="Helical" evidence="6">
    <location>
        <begin position="75"/>
        <end position="96"/>
    </location>
</feature>
<dbReference type="EMBL" id="CP127247">
    <property type="protein sequence ID" value="WIY23573.1"/>
    <property type="molecule type" value="Genomic_DNA"/>
</dbReference>
<evidence type="ECO:0000256" key="6">
    <source>
        <dbReference type="SAM" id="Phobius"/>
    </source>
</evidence>
<evidence type="ECO:0000256" key="4">
    <source>
        <dbReference type="ARBA" id="ARBA00022989"/>
    </source>
</evidence>
<dbReference type="Pfam" id="PF07947">
    <property type="entry name" value="YhhN"/>
    <property type="match status" value="1"/>
</dbReference>
<evidence type="ECO:0000256" key="2">
    <source>
        <dbReference type="ARBA" id="ARBA00007375"/>
    </source>
</evidence>
<feature type="transmembrane region" description="Helical" evidence="6">
    <location>
        <begin position="108"/>
        <end position="127"/>
    </location>
</feature>
<evidence type="ECO:0000256" key="3">
    <source>
        <dbReference type="ARBA" id="ARBA00022692"/>
    </source>
</evidence>
<comment type="subcellular location">
    <subcellularLocation>
        <location evidence="1">Membrane</location>
        <topology evidence="1">Multi-pass membrane protein</topology>
    </subcellularLocation>
</comment>
<dbReference type="AlphaFoldDB" id="A0A9Y2KW14"/>
<protein>
    <submittedName>
        <fullName evidence="7">Lysoplasmalogenase</fullName>
    </submittedName>
</protein>
<dbReference type="GO" id="GO:0016787">
    <property type="term" value="F:hydrolase activity"/>
    <property type="evidence" value="ECO:0007669"/>
    <property type="project" value="TreeGrafter"/>
</dbReference>
<dbReference type="PANTHER" id="PTHR31885">
    <property type="entry name" value="GH04784P"/>
    <property type="match status" value="1"/>
</dbReference>
<gene>
    <name evidence="7" type="ORF">QPJ95_12995</name>
</gene>
<dbReference type="RefSeq" id="WP_270919932.1">
    <property type="nucleotide sequence ID" value="NZ_CP127247.1"/>
</dbReference>